<feature type="compositionally biased region" description="Gly residues" evidence="1">
    <location>
        <begin position="29"/>
        <end position="40"/>
    </location>
</feature>
<evidence type="ECO:0000313" key="2">
    <source>
        <dbReference type="EMBL" id="GIH41581.1"/>
    </source>
</evidence>
<feature type="compositionally biased region" description="Basic and acidic residues" evidence="1">
    <location>
        <begin position="1"/>
        <end position="25"/>
    </location>
</feature>
<sequence length="109" mass="10517">MNEIEREPAGQDDEGAVRGESDAVSRRSGAGGGTAGGGGHLPRTPQPDDGLVGGPGDVETPAPETPEPAGGPAKGATALPGLLGGPSDVETPDDESGMPEPEPGVGPTS</sequence>
<reference evidence="2 3" key="1">
    <citation type="submission" date="2021-01" db="EMBL/GenBank/DDBJ databases">
        <title>Whole genome shotgun sequence of Microbispora corallina NBRC 16416.</title>
        <authorList>
            <person name="Komaki H."/>
            <person name="Tamura T."/>
        </authorList>
    </citation>
    <scope>NUCLEOTIDE SEQUENCE [LARGE SCALE GENOMIC DNA]</scope>
    <source>
        <strain evidence="2 3">NBRC 16416</strain>
    </source>
</reference>
<dbReference type="EMBL" id="BOOC01000023">
    <property type="protein sequence ID" value="GIH41581.1"/>
    <property type="molecule type" value="Genomic_DNA"/>
</dbReference>
<feature type="compositionally biased region" description="Pro residues" evidence="1">
    <location>
        <begin position="100"/>
        <end position="109"/>
    </location>
</feature>
<comment type="caution">
    <text evidence="2">The sequence shown here is derived from an EMBL/GenBank/DDBJ whole genome shotgun (WGS) entry which is preliminary data.</text>
</comment>
<organism evidence="2 3">
    <name type="scientific">Microbispora corallina</name>
    <dbReference type="NCBI Taxonomy" id="83302"/>
    <lineage>
        <taxon>Bacteria</taxon>
        <taxon>Bacillati</taxon>
        <taxon>Actinomycetota</taxon>
        <taxon>Actinomycetes</taxon>
        <taxon>Streptosporangiales</taxon>
        <taxon>Streptosporangiaceae</taxon>
        <taxon>Microbispora</taxon>
    </lineage>
</organism>
<protein>
    <submittedName>
        <fullName evidence="2">Uncharacterized protein</fullName>
    </submittedName>
</protein>
<gene>
    <name evidence="2" type="ORF">Mco01_45810</name>
</gene>
<evidence type="ECO:0000313" key="3">
    <source>
        <dbReference type="Proteomes" id="UP000603904"/>
    </source>
</evidence>
<dbReference type="RefSeq" id="WP_204058915.1">
    <property type="nucleotide sequence ID" value="NZ_BAAAGP010000031.1"/>
</dbReference>
<proteinExistence type="predicted"/>
<accession>A0ABQ4G3C7</accession>
<name>A0ABQ4G3C7_9ACTN</name>
<feature type="compositionally biased region" description="Low complexity" evidence="1">
    <location>
        <begin position="57"/>
        <end position="81"/>
    </location>
</feature>
<dbReference type="Proteomes" id="UP000603904">
    <property type="component" value="Unassembled WGS sequence"/>
</dbReference>
<evidence type="ECO:0000256" key="1">
    <source>
        <dbReference type="SAM" id="MobiDB-lite"/>
    </source>
</evidence>
<keyword evidence="3" id="KW-1185">Reference proteome</keyword>
<feature type="region of interest" description="Disordered" evidence="1">
    <location>
        <begin position="1"/>
        <end position="109"/>
    </location>
</feature>